<proteinExistence type="predicted"/>
<protein>
    <submittedName>
        <fullName evidence="2">Uncharacterized protein</fullName>
    </submittedName>
</protein>
<organism evidence="2 3">
    <name type="scientific">Bifidobacterium asteroides</name>
    <dbReference type="NCBI Taxonomy" id="1684"/>
    <lineage>
        <taxon>Bacteria</taxon>
        <taxon>Bacillati</taxon>
        <taxon>Actinomycetota</taxon>
        <taxon>Actinomycetes</taxon>
        <taxon>Bifidobacteriales</taxon>
        <taxon>Bifidobacteriaceae</taxon>
        <taxon>Bifidobacterium</taxon>
    </lineage>
</organism>
<evidence type="ECO:0000256" key="1">
    <source>
        <dbReference type="SAM" id="Phobius"/>
    </source>
</evidence>
<evidence type="ECO:0000313" key="2">
    <source>
        <dbReference type="EMBL" id="PXY86596.1"/>
    </source>
</evidence>
<dbReference type="EMBL" id="QGLK01000005">
    <property type="protein sequence ID" value="PXY86596.1"/>
    <property type="molecule type" value="Genomic_DNA"/>
</dbReference>
<name>A0A318MG95_9BIFI</name>
<keyword evidence="1" id="KW-0472">Membrane</keyword>
<gene>
    <name evidence="2" type="ORF">DKK74_07135</name>
</gene>
<keyword evidence="1" id="KW-0812">Transmembrane</keyword>
<comment type="caution">
    <text evidence="2">The sequence shown here is derived from an EMBL/GenBank/DDBJ whole genome shotgun (WGS) entry which is preliminary data.</text>
</comment>
<sequence length="60" mass="6830">MVYRKRKAAAREAERRQRQRDELIGVVVFIAVVIIGFAILNRVIPGFLSTLLQGLGFMNK</sequence>
<accession>A0A318MG95</accession>
<evidence type="ECO:0000313" key="3">
    <source>
        <dbReference type="Proteomes" id="UP000248128"/>
    </source>
</evidence>
<feature type="transmembrane region" description="Helical" evidence="1">
    <location>
        <begin position="21"/>
        <end position="40"/>
    </location>
</feature>
<dbReference type="RefSeq" id="WP_110413431.1">
    <property type="nucleotide sequence ID" value="NZ_QGLK01000005.1"/>
</dbReference>
<dbReference type="AlphaFoldDB" id="A0A318MG95"/>
<dbReference type="Proteomes" id="UP000248128">
    <property type="component" value="Unassembled WGS sequence"/>
</dbReference>
<keyword evidence="1" id="KW-1133">Transmembrane helix</keyword>
<reference evidence="2 3" key="1">
    <citation type="submission" date="2018-05" db="EMBL/GenBank/DDBJ databases">
        <title>Reference genomes for bee gut microbiota database.</title>
        <authorList>
            <person name="Ellegaard K.M."/>
        </authorList>
    </citation>
    <scope>NUCLEOTIDE SEQUENCE [LARGE SCALE GENOMIC DNA]</scope>
    <source>
        <strain evidence="2 3">ESL0199</strain>
    </source>
</reference>